<evidence type="ECO:0000313" key="1">
    <source>
        <dbReference type="EMBL" id="MBB1087969.1"/>
    </source>
</evidence>
<dbReference type="AlphaFoldDB" id="A0A7W3U315"/>
<gene>
    <name evidence="1" type="ORF">H4F99_05630</name>
</gene>
<dbReference type="Pfam" id="PF19717">
    <property type="entry name" value="DUF6212"/>
    <property type="match status" value="1"/>
</dbReference>
<dbReference type="Proteomes" id="UP000552587">
    <property type="component" value="Unassembled WGS sequence"/>
</dbReference>
<accession>A0A7W3U315</accession>
<organism evidence="1 2">
    <name type="scientific">Marilutibacter penaei</name>
    <dbReference type="NCBI Taxonomy" id="2759900"/>
    <lineage>
        <taxon>Bacteria</taxon>
        <taxon>Pseudomonadati</taxon>
        <taxon>Pseudomonadota</taxon>
        <taxon>Gammaproteobacteria</taxon>
        <taxon>Lysobacterales</taxon>
        <taxon>Lysobacteraceae</taxon>
        <taxon>Marilutibacter</taxon>
    </lineage>
</organism>
<evidence type="ECO:0000313" key="2">
    <source>
        <dbReference type="Proteomes" id="UP000552587"/>
    </source>
</evidence>
<protein>
    <submittedName>
        <fullName evidence="1">Uncharacterized protein</fullName>
    </submittedName>
</protein>
<comment type="caution">
    <text evidence="1">The sequence shown here is derived from an EMBL/GenBank/DDBJ whole genome shotgun (WGS) entry which is preliminary data.</text>
</comment>
<dbReference type="RefSeq" id="WP_182668744.1">
    <property type="nucleotide sequence ID" value="NZ_JACHTE010000003.1"/>
</dbReference>
<proteinExistence type="predicted"/>
<name>A0A7W3U315_9GAMM</name>
<sequence length="485" mass="52149">MIDPAIVPPATDAAGLTPRVLWIGFESPLPDDVADGLSHEYSDRFGSRDLHDSATFAIVYNEQRWPTLEAYPELAAMVEGADGATFRPRVFAVSPAGIDSAFVAGVRAAVASGTAARLQSLARRNFAITRELSEVRHLHENLQAAFERVEHFVHESGLNTPKVLVELPPTETIADNRPVLVPRDEPARLVLPYELNRVSAISLWLEVLDGGSRAADASTVHVSLVSARSGQRFSHWAVPASKLHEGNWTTLLVDSLPIAYGHLVAIELQMEGPAKIAILTSKQSVAGASIQVPGKQPGTGAGAFPAIKLWSGLAGTRVAHSLDMAPFEFETRSPAPDRRVKLNWSKDDVQQVHVPDARISQPMVEGLPGPLVSVHPADGGPVIARLDTVLPEGEFQVESQVAIHHEKGQGTLFRLAIAENDQEAIDLLCGDASTDGWSLATPDKPSMARTASNGKAGRLYLATRIPDGGTSAYAWARFGDTWLVF</sequence>
<reference evidence="1 2" key="1">
    <citation type="submission" date="2020-07" db="EMBL/GenBank/DDBJ databases">
        <authorList>
            <person name="Xu S."/>
            <person name="Li A."/>
        </authorList>
    </citation>
    <scope>NUCLEOTIDE SEQUENCE [LARGE SCALE GENOMIC DNA]</scope>
    <source>
        <strain evidence="1 2">SG-8</strain>
    </source>
</reference>
<keyword evidence="2" id="KW-1185">Reference proteome</keyword>
<dbReference type="InterPro" id="IPR046184">
    <property type="entry name" value="DUF6212"/>
</dbReference>
<dbReference type="EMBL" id="JACHTE010000003">
    <property type="protein sequence ID" value="MBB1087969.1"/>
    <property type="molecule type" value="Genomic_DNA"/>
</dbReference>